<dbReference type="EC" id="2.4.1.34" evidence="3"/>
<feature type="region of interest" description="Disordered" evidence="10">
    <location>
        <begin position="1"/>
        <end position="108"/>
    </location>
</feature>
<evidence type="ECO:0000256" key="7">
    <source>
        <dbReference type="ARBA" id="ARBA00022989"/>
    </source>
</evidence>
<comment type="caution">
    <text evidence="13">The sequence shown here is derived from an EMBL/GenBank/DDBJ whole genome shotgun (WGS) entry which is preliminary data.</text>
</comment>
<dbReference type="SMART" id="SM01205">
    <property type="entry name" value="FKS1_dom1"/>
    <property type="match status" value="1"/>
</dbReference>
<feature type="transmembrane region" description="Helical" evidence="11">
    <location>
        <begin position="552"/>
        <end position="573"/>
    </location>
</feature>
<feature type="transmembrane region" description="Helical" evidence="11">
    <location>
        <begin position="606"/>
        <end position="623"/>
    </location>
</feature>
<evidence type="ECO:0000256" key="5">
    <source>
        <dbReference type="ARBA" id="ARBA00022679"/>
    </source>
</evidence>
<sequence>MANPNYPQQPNNPFAIPTGPYPQQPQQRQPIRHEYDNDSDAGSPYTSTTRLAAAQPYYDQPTVRDSASDAGHGSRSYAPSIASQASQPYASPFTDPGQGSRPYPAWSPERQIPISSEEIEDIFLDLTQKFGFQHDSMRNMFDFLMHALDSRASRMSPNQALLTLHADYIGGQHANYRKWYFAAQLNLDDAVGQSQNPGLQRLRSVKGNAKTAGSKHLDSAINRWRNAMNNMSQYDRLRQIALYLLCWGEAGNVRFVPECLCFIFKCADDYYRSSECQNNMDPVPEGLYLNTIIKPLYKFMRDQGYEVVEGKFVRRERDHDQIIGYDDINQLFWYPEGLARIVLENGTRLVDIAPAKRFMNLRRVVWDRVFFKTYFEKRSTAHLIVNFNRIWILHISMYWFYTAFNSPRVYAPENKQFPAPAMYWSATALGGAVATLIMIIATLAEFTYIPTTWNNASHLTTRFIFLLVILALTAGPTIYVALMETGVNPSNSQVPLIISIVQFFISVVATIAFGIIPSGRMFGDRVAGKNRKYMASQTFTASYPALERSARLASIALWALVFACKFVESYFFLTNSFSSPIAVMARTEVHNCNDKYFGAALCSNQISFTLGIMYIMDLVLFFLDTYLWYIIWNVVFSIGRSFALGLSIWTPWKDVYTRMPKRIYAKLLATAEMEVKYKPKVLVSQIWNAVIISMYREHLLSIEHVQRLLYHQVDAPDGRRVLRAPPFFTSQTSNFKGTFFPADGEAERRISFFASSLTTALPDPLPVDAMPTFTVIVPHYSEKILLSLREIIREEDQNTRVTLLEYLKQLHPVEWDNFVKDTKILAAEHEGTDGTASVNEKQSSKADDLPFYCVGFKTSSPEYTLRTRIWASLRAQTLYRTVSGMMNYAKAIKLLYRVENPDIVHMLGGNTDKLERELERMSRRKFKFMVSMQRYSKFNKEELENAEFLLRAYPDLQIAYLDEEAGPKGSDPTLYSILIDGHSEIDEATGKRKPKFRIQLPGNPILGDGKSDNQNHAIIFYRGEYLQLIDANQDNYLEECLKIRNVLGEFEEYQVSGQSPYAQWGHKEFKKAPVAIVGTREYIFSENIGVLGDIAAGKEQTFGTMTARALAWIGGKLHYGHPDFLNALFMTTRGGVSKAQKGLHLNEDIFAGMNAFGRGGRIKHSEYYQCGKGRDLGFGTILNFQTKIGTGMGEQLLSREYYYLGTQLPMDRFLTFYYGHPGFHINNILVILSIQVFMVTLTYIGTLNKQLAICAVDSQGNVLGGQQGTGCYNLIPAFEWIKRCIISIFLVFFIAFLPLFLQELVERGTGKALLRLGKHFLSLSPIFEVFSTRIYSQAVVSNLTFGGARYIATGRGFATTRISFSILYSRFAGPSIYMGMRNLLLLLYASLTIWIPHLIYFWFSVLSLCIAPFVFNPHQFSFTDFIIDYREFLRWMSRGNSRTKASSWYGYCRLSRTMITGYKKKKLGHPSEKLSGDVPRASWRAVFIAEVVWPICQAIIFIVAYMFVKSFPDRNGDPSPSPLIRIAVISIGPMVWNAAVLIALFFISLFLGPMFSKWQKFASVVAAIAHFLSLLGLIAFFEFFWFLELWDSSHAVLGVICIVAVQRTIQKILIAVFLSREFKHDETNRAWWSGQWYGRGLGHSAMSQPAREFIVKIVEMSLWSSDFLMGHILLVILTGPALIPFVDKLHSTMLFWLRPSKQIRAPLYSTKQKRQRRWIIVKYFLLYVIVVAGLAALIVLPAVFRNEITFHCTLCQNI</sequence>
<dbReference type="EMBL" id="JH711574">
    <property type="protein sequence ID" value="EIW85198.1"/>
    <property type="molecule type" value="Genomic_DNA"/>
</dbReference>
<feature type="transmembrane region" description="Helical" evidence="11">
    <location>
        <begin position="463"/>
        <end position="482"/>
    </location>
</feature>
<feature type="transmembrane region" description="Helical" evidence="11">
    <location>
        <begin position="1667"/>
        <end position="1686"/>
    </location>
</feature>
<dbReference type="InterPro" id="IPR003440">
    <property type="entry name" value="Glyco_trans_48_dom"/>
</dbReference>
<accession>A0A5M3N1E2</accession>
<evidence type="ECO:0000256" key="6">
    <source>
        <dbReference type="ARBA" id="ARBA00022692"/>
    </source>
</evidence>
<name>A0A5M3N1E2_CONPW</name>
<dbReference type="GO" id="GO:0003843">
    <property type="term" value="F:1,3-beta-D-glucan synthase activity"/>
    <property type="evidence" value="ECO:0007669"/>
    <property type="project" value="UniProtKB-EC"/>
</dbReference>
<evidence type="ECO:0000256" key="10">
    <source>
        <dbReference type="SAM" id="MobiDB-lite"/>
    </source>
</evidence>
<evidence type="ECO:0000256" key="4">
    <source>
        <dbReference type="ARBA" id="ARBA00022676"/>
    </source>
</evidence>
<evidence type="ECO:0000256" key="1">
    <source>
        <dbReference type="ARBA" id="ARBA00004141"/>
    </source>
</evidence>
<keyword evidence="7 11" id="KW-1133">Transmembrane helix</keyword>
<comment type="catalytic activity">
    <reaction evidence="9">
        <text>[(1-&gt;3)-beta-D-glucosyl](n) + UDP-alpha-D-glucose = [(1-&gt;3)-beta-D-glucosyl](n+1) + UDP + H(+)</text>
        <dbReference type="Rhea" id="RHEA:21476"/>
        <dbReference type="Rhea" id="RHEA-COMP:11146"/>
        <dbReference type="Rhea" id="RHEA-COMP:14303"/>
        <dbReference type="ChEBI" id="CHEBI:15378"/>
        <dbReference type="ChEBI" id="CHEBI:37671"/>
        <dbReference type="ChEBI" id="CHEBI:58223"/>
        <dbReference type="ChEBI" id="CHEBI:58885"/>
        <dbReference type="EC" id="2.4.1.34"/>
    </reaction>
</comment>
<feature type="transmembrane region" description="Helical" evidence="11">
    <location>
        <begin position="381"/>
        <end position="401"/>
    </location>
</feature>
<feature type="transmembrane region" description="Helical" evidence="11">
    <location>
        <begin position="630"/>
        <end position="652"/>
    </location>
</feature>
<keyword evidence="14" id="KW-1185">Reference proteome</keyword>
<feature type="transmembrane region" description="Helical" evidence="11">
    <location>
        <begin position="1485"/>
        <end position="1508"/>
    </location>
</feature>
<comment type="similarity">
    <text evidence="2">Belongs to the glycosyltransferase 48 family.</text>
</comment>
<feature type="transmembrane region" description="Helical" evidence="11">
    <location>
        <begin position="1397"/>
        <end position="1415"/>
    </location>
</feature>
<dbReference type="GeneID" id="19211202"/>
<dbReference type="Proteomes" id="UP000053558">
    <property type="component" value="Unassembled WGS sequence"/>
</dbReference>
<dbReference type="GO" id="GO:0005886">
    <property type="term" value="C:plasma membrane"/>
    <property type="evidence" value="ECO:0007669"/>
    <property type="project" value="TreeGrafter"/>
</dbReference>
<evidence type="ECO:0000313" key="13">
    <source>
        <dbReference type="EMBL" id="EIW85198.1"/>
    </source>
</evidence>
<feature type="transmembrane region" description="Helical" evidence="11">
    <location>
        <begin position="1280"/>
        <end position="1301"/>
    </location>
</feature>
<evidence type="ECO:0000256" key="3">
    <source>
        <dbReference type="ARBA" id="ARBA00012589"/>
    </source>
</evidence>
<dbReference type="InterPro" id="IPR056261">
    <property type="entry name" value="FKS1-like_dom2"/>
</dbReference>
<dbReference type="Pfam" id="PF14288">
    <property type="entry name" value="FKS1_dom1"/>
    <property type="match status" value="1"/>
</dbReference>
<organism evidence="13 14">
    <name type="scientific">Coniophora puteana (strain RWD-64-598)</name>
    <name type="common">Brown rot fungus</name>
    <dbReference type="NCBI Taxonomy" id="741705"/>
    <lineage>
        <taxon>Eukaryota</taxon>
        <taxon>Fungi</taxon>
        <taxon>Dikarya</taxon>
        <taxon>Basidiomycota</taxon>
        <taxon>Agaricomycotina</taxon>
        <taxon>Agaricomycetes</taxon>
        <taxon>Agaricomycetidae</taxon>
        <taxon>Boletales</taxon>
        <taxon>Coniophorineae</taxon>
        <taxon>Coniophoraceae</taxon>
        <taxon>Coniophora</taxon>
    </lineage>
</organism>
<feature type="transmembrane region" description="Helical" evidence="11">
    <location>
        <begin position="1723"/>
        <end position="1744"/>
    </location>
</feature>
<feature type="domain" description="1,3-beta-glucan synthase component FKS1-like" evidence="12">
    <location>
        <begin position="234"/>
        <end position="346"/>
    </location>
</feature>
<evidence type="ECO:0000256" key="11">
    <source>
        <dbReference type="SAM" id="Phobius"/>
    </source>
</evidence>
<dbReference type="PANTHER" id="PTHR12741:SF48">
    <property type="entry name" value="1,3-BETA-GLUCAN SYNTHASE COMPONENT FKS1-RELATED"/>
    <property type="match status" value="1"/>
</dbReference>
<feature type="transmembrane region" description="Helical" evidence="11">
    <location>
        <begin position="494"/>
        <end position="516"/>
    </location>
</feature>
<evidence type="ECO:0000313" key="14">
    <source>
        <dbReference type="Proteomes" id="UP000053558"/>
    </source>
</evidence>
<dbReference type="OMA" id="TVSMQRY"/>
<keyword evidence="8 11" id="KW-0472">Membrane</keyword>
<keyword evidence="4" id="KW-0328">Glycosyltransferase</keyword>
<keyword evidence="5 13" id="KW-0808">Transferase</keyword>
<gene>
    <name evidence="13" type="ORF">CONPUDRAFT_87688</name>
</gene>
<dbReference type="OrthoDB" id="1880850at2759"/>
<protein>
    <recommendedName>
        <fullName evidence="3">1,3-beta-glucan synthase</fullName>
        <ecNumber evidence="3">2.4.1.34</ecNumber>
    </recommendedName>
</protein>
<feature type="transmembrane region" description="Helical" evidence="11">
    <location>
        <begin position="1564"/>
        <end position="1587"/>
    </location>
</feature>
<dbReference type="InterPro" id="IPR026899">
    <property type="entry name" value="FKS1-like_dom1"/>
</dbReference>
<feature type="transmembrane region" description="Helical" evidence="11">
    <location>
        <begin position="421"/>
        <end position="443"/>
    </location>
</feature>
<dbReference type="GO" id="GO:0006075">
    <property type="term" value="P:(1-&gt;3)-beta-D-glucan biosynthetic process"/>
    <property type="evidence" value="ECO:0007669"/>
    <property type="project" value="InterPro"/>
</dbReference>
<feature type="compositionally biased region" description="Low complexity" evidence="10">
    <location>
        <begin position="1"/>
        <end position="13"/>
    </location>
</feature>
<evidence type="ECO:0000259" key="12">
    <source>
        <dbReference type="SMART" id="SM01205"/>
    </source>
</evidence>
<feature type="transmembrane region" description="Helical" evidence="11">
    <location>
        <begin position="1528"/>
        <end position="1552"/>
    </location>
</feature>
<dbReference type="Pfam" id="PF23605">
    <property type="entry name" value="FKS1_dom2"/>
    <property type="match status" value="1"/>
</dbReference>
<dbReference type="GO" id="GO:0000148">
    <property type="term" value="C:1,3-beta-D-glucan synthase complex"/>
    <property type="evidence" value="ECO:0007669"/>
    <property type="project" value="InterPro"/>
</dbReference>
<proteinExistence type="inferred from homology"/>
<evidence type="ECO:0000256" key="9">
    <source>
        <dbReference type="ARBA" id="ARBA00047777"/>
    </source>
</evidence>
<evidence type="ECO:0000256" key="8">
    <source>
        <dbReference type="ARBA" id="ARBA00023136"/>
    </source>
</evidence>
<reference evidence="14" key="1">
    <citation type="journal article" date="2012" name="Science">
        <title>The Paleozoic origin of enzymatic lignin decomposition reconstructed from 31 fungal genomes.</title>
        <authorList>
            <person name="Floudas D."/>
            <person name="Binder M."/>
            <person name="Riley R."/>
            <person name="Barry K."/>
            <person name="Blanchette R.A."/>
            <person name="Henrissat B."/>
            <person name="Martinez A.T."/>
            <person name="Otillar R."/>
            <person name="Spatafora J.W."/>
            <person name="Yadav J.S."/>
            <person name="Aerts A."/>
            <person name="Benoit I."/>
            <person name="Boyd A."/>
            <person name="Carlson A."/>
            <person name="Copeland A."/>
            <person name="Coutinho P.M."/>
            <person name="de Vries R.P."/>
            <person name="Ferreira P."/>
            <person name="Findley K."/>
            <person name="Foster B."/>
            <person name="Gaskell J."/>
            <person name="Glotzer D."/>
            <person name="Gorecki P."/>
            <person name="Heitman J."/>
            <person name="Hesse C."/>
            <person name="Hori C."/>
            <person name="Igarashi K."/>
            <person name="Jurgens J.A."/>
            <person name="Kallen N."/>
            <person name="Kersten P."/>
            <person name="Kohler A."/>
            <person name="Kuees U."/>
            <person name="Kumar T.K.A."/>
            <person name="Kuo A."/>
            <person name="LaButti K."/>
            <person name="Larrondo L.F."/>
            <person name="Lindquist E."/>
            <person name="Ling A."/>
            <person name="Lombard V."/>
            <person name="Lucas S."/>
            <person name="Lundell T."/>
            <person name="Martin R."/>
            <person name="McLaughlin D.J."/>
            <person name="Morgenstern I."/>
            <person name="Morin E."/>
            <person name="Murat C."/>
            <person name="Nagy L.G."/>
            <person name="Nolan M."/>
            <person name="Ohm R.A."/>
            <person name="Patyshakuliyeva A."/>
            <person name="Rokas A."/>
            <person name="Ruiz-Duenas F.J."/>
            <person name="Sabat G."/>
            <person name="Salamov A."/>
            <person name="Samejima M."/>
            <person name="Schmutz J."/>
            <person name="Slot J.C."/>
            <person name="St John F."/>
            <person name="Stenlid J."/>
            <person name="Sun H."/>
            <person name="Sun S."/>
            <person name="Syed K."/>
            <person name="Tsang A."/>
            <person name="Wiebenga A."/>
            <person name="Young D."/>
            <person name="Pisabarro A."/>
            <person name="Eastwood D.C."/>
            <person name="Martin F."/>
            <person name="Cullen D."/>
            <person name="Grigoriev I.V."/>
            <person name="Hibbett D.S."/>
        </authorList>
    </citation>
    <scope>NUCLEOTIDE SEQUENCE [LARGE SCALE GENOMIC DNA]</scope>
    <source>
        <strain evidence="14">RWD-64-598 SS2</strain>
    </source>
</reference>
<comment type="subcellular location">
    <subcellularLocation>
        <location evidence="1">Membrane</location>
        <topology evidence="1">Multi-pass membrane protein</topology>
    </subcellularLocation>
</comment>
<dbReference type="GO" id="GO:0051278">
    <property type="term" value="P:fungal-type cell wall polysaccharide biosynthetic process"/>
    <property type="evidence" value="ECO:0007669"/>
    <property type="project" value="TreeGrafter"/>
</dbReference>
<dbReference type="PANTHER" id="PTHR12741">
    <property type="entry name" value="LYST-INTERACTING PROTEIN LIP5 DOPAMINE RESPONSIVE PROTEIN DRG-1"/>
    <property type="match status" value="1"/>
</dbReference>
<dbReference type="RefSeq" id="XP_007764763.1">
    <property type="nucleotide sequence ID" value="XM_007766573.1"/>
</dbReference>
<dbReference type="Pfam" id="PF02364">
    <property type="entry name" value="Glucan_synthase"/>
    <property type="match status" value="1"/>
</dbReference>
<dbReference type="KEGG" id="cput:CONPUDRAFT_87688"/>
<evidence type="ECO:0000256" key="2">
    <source>
        <dbReference type="ARBA" id="ARBA00009040"/>
    </source>
</evidence>
<keyword evidence="6 11" id="KW-0812">Transmembrane</keyword>